<sequence>MAQNCMLAGKNADALNQFSDHPESNCVSLAMGSLRQENVDPKQKNFVTGIPQQLPDGMVISVLPNEIQCQEELSEPIPDPDYLTGMVNFSEVTGYPMVQHWKLRSTQYHVKLSQKTLSTAFSHAIHSLDGATVRSDFASVLEEFGNHYIQEAMYGFEETCTIWFPNRSVQRQLWMEYQDISKG</sequence>
<dbReference type="GO" id="GO:0005768">
    <property type="term" value="C:endosome"/>
    <property type="evidence" value="ECO:0007669"/>
    <property type="project" value="TreeGrafter"/>
</dbReference>
<dbReference type="STRING" id="75743.A0A401NX55"/>
<dbReference type="GO" id="GO:0016020">
    <property type="term" value="C:membrane"/>
    <property type="evidence" value="ECO:0007669"/>
    <property type="project" value="TreeGrafter"/>
</dbReference>
<organism evidence="1 2">
    <name type="scientific">Scyliorhinus torazame</name>
    <name type="common">Cloudy catshark</name>
    <name type="synonym">Catulus torazame</name>
    <dbReference type="NCBI Taxonomy" id="75743"/>
    <lineage>
        <taxon>Eukaryota</taxon>
        <taxon>Metazoa</taxon>
        <taxon>Chordata</taxon>
        <taxon>Craniata</taxon>
        <taxon>Vertebrata</taxon>
        <taxon>Chondrichthyes</taxon>
        <taxon>Elasmobranchii</taxon>
        <taxon>Galeomorphii</taxon>
        <taxon>Galeoidea</taxon>
        <taxon>Carcharhiniformes</taxon>
        <taxon>Scyliorhinidae</taxon>
        <taxon>Scyliorhinus</taxon>
    </lineage>
</organism>
<name>A0A401NX55_SCYTO</name>
<dbReference type="InterPro" id="IPR026995">
    <property type="entry name" value="Astrotactin"/>
</dbReference>
<dbReference type="GO" id="GO:0001764">
    <property type="term" value="P:neuron migration"/>
    <property type="evidence" value="ECO:0007669"/>
    <property type="project" value="InterPro"/>
</dbReference>
<dbReference type="Proteomes" id="UP000288216">
    <property type="component" value="Unassembled WGS sequence"/>
</dbReference>
<dbReference type="AlphaFoldDB" id="A0A401NX55"/>
<dbReference type="PANTHER" id="PTHR16592:SF8">
    <property type="entry name" value="ASTROTACTIN-1"/>
    <property type="match status" value="1"/>
</dbReference>
<evidence type="ECO:0000313" key="1">
    <source>
        <dbReference type="EMBL" id="GCB65440.1"/>
    </source>
</evidence>
<evidence type="ECO:0008006" key="3">
    <source>
        <dbReference type="Google" id="ProtNLM"/>
    </source>
</evidence>
<accession>A0A401NX55</accession>
<dbReference type="OrthoDB" id="9934301at2759"/>
<dbReference type="GO" id="GO:0007158">
    <property type="term" value="P:neuron cell-cell adhesion"/>
    <property type="evidence" value="ECO:0007669"/>
    <property type="project" value="TreeGrafter"/>
</dbReference>
<comment type="caution">
    <text evidence="1">The sequence shown here is derived from an EMBL/GenBank/DDBJ whole genome shotgun (WGS) entry which is preliminary data.</text>
</comment>
<gene>
    <name evidence="1" type="ORF">scyTo_0000421</name>
</gene>
<dbReference type="PANTHER" id="PTHR16592">
    <property type="entry name" value="ASTROTACTIN-1-LIKE"/>
    <property type="match status" value="1"/>
</dbReference>
<reference evidence="1 2" key="1">
    <citation type="journal article" date="2018" name="Nat. Ecol. Evol.">
        <title>Shark genomes provide insights into elasmobranch evolution and the origin of vertebrates.</title>
        <authorList>
            <person name="Hara Y"/>
            <person name="Yamaguchi K"/>
            <person name="Onimaru K"/>
            <person name="Kadota M"/>
            <person name="Koyanagi M"/>
            <person name="Keeley SD"/>
            <person name="Tatsumi K"/>
            <person name="Tanaka K"/>
            <person name="Motone F"/>
            <person name="Kageyama Y"/>
            <person name="Nozu R"/>
            <person name="Adachi N"/>
            <person name="Nishimura O"/>
            <person name="Nakagawa R"/>
            <person name="Tanegashima C"/>
            <person name="Kiyatake I"/>
            <person name="Matsumoto R"/>
            <person name="Murakumo K"/>
            <person name="Nishida K"/>
            <person name="Terakita A"/>
            <person name="Kuratani S"/>
            <person name="Sato K"/>
            <person name="Hyodo S Kuraku.S."/>
        </authorList>
    </citation>
    <scope>NUCLEOTIDE SEQUENCE [LARGE SCALE GENOMIC DNA]</scope>
</reference>
<protein>
    <recommendedName>
        <fullName evidence="3">MACPF domain-containing protein</fullName>
    </recommendedName>
</protein>
<dbReference type="EMBL" id="BFAA01000079">
    <property type="protein sequence ID" value="GCB65440.1"/>
    <property type="molecule type" value="Genomic_DNA"/>
</dbReference>
<proteinExistence type="predicted"/>
<dbReference type="OMA" id="ETCTIWF"/>
<keyword evidence="2" id="KW-1185">Reference proteome</keyword>
<evidence type="ECO:0000313" key="2">
    <source>
        <dbReference type="Proteomes" id="UP000288216"/>
    </source>
</evidence>